<dbReference type="Proteomes" id="UP001060215">
    <property type="component" value="Chromosome 14"/>
</dbReference>
<evidence type="ECO:0000313" key="2">
    <source>
        <dbReference type="Proteomes" id="UP001060215"/>
    </source>
</evidence>
<evidence type="ECO:0000313" key="1">
    <source>
        <dbReference type="EMBL" id="KAI7988333.1"/>
    </source>
</evidence>
<gene>
    <name evidence="1" type="ORF">LOK49_LG13G00421</name>
</gene>
<organism evidence="1 2">
    <name type="scientific">Camellia lanceoleosa</name>
    <dbReference type="NCBI Taxonomy" id="1840588"/>
    <lineage>
        <taxon>Eukaryota</taxon>
        <taxon>Viridiplantae</taxon>
        <taxon>Streptophyta</taxon>
        <taxon>Embryophyta</taxon>
        <taxon>Tracheophyta</taxon>
        <taxon>Spermatophyta</taxon>
        <taxon>Magnoliopsida</taxon>
        <taxon>eudicotyledons</taxon>
        <taxon>Gunneridae</taxon>
        <taxon>Pentapetalae</taxon>
        <taxon>asterids</taxon>
        <taxon>Ericales</taxon>
        <taxon>Theaceae</taxon>
        <taxon>Camellia</taxon>
    </lineage>
</organism>
<reference evidence="1 2" key="1">
    <citation type="journal article" date="2022" name="Plant J.">
        <title>Chromosome-level genome of Camellia lanceoleosa provides a valuable resource for understanding genome evolution and self-incompatibility.</title>
        <authorList>
            <person name="Gong W."/>
            <person name="Xiao S."/>
            <person name="Wang L."/>
            <person name="Liao Z."/>
            <person name="Chang Y."/>
            <person name="Mo W."/>
            <person name="Hu G."/>
            <person name="Li W."/>
            <person name="Zhao G."/>
            <person name="Zhu H."/>
            <person name="Hu X."/>
            <person name="Ji K."/>
            <person name="Xiang X."/>
            <person name="Song Q."/>
            <person name="Yuan D."/>
            <person name="Jin S."/>
            <person name="Zhang L."/>
        </authorList>
    </citation>
    <scope>NUCLEOTIDE SEQUENCE [LARGE SCALE GENOMIC DNA]</scope>
    <source>
        <strain evidence="1">SQ_2022a</strain>
    </source>
</reference>
<dbReference type="EMBL" id="CM045771">
    <property type="protein sequence ID" value="KAI7988333.1"/>
    <property type="molecule type" value="Genomic_DNA"/>
</dbReference>
<protein>
    <submittedName>
        <fullName evidence="1">Uncharacterized protein</fullName>
    </submittedName>
</protein>
<name>A0ACC0FHP1_9ERIC</name>
<proteinExistence type="predicted"/>
<keyword evidence="2" id="KW-1185">Reference proteome</keyword>
<comment type="caution">
    <text evidence="1">The sequence shown here is derived from an EMBL/GenBank/DDBJ whole genome shotgun (WGS) entry which is preliminary data.</text>
</comment>
<accession>A0ACC0FHP1</accession>
<sequence length="39" mass="4644">MTLSSVLDPTGLIALRTVWHIICFSWYPENYWCSCYNLF</sequence>